<evidence type="ECO:0000313" key="1">
    <source>
        <dbReference type="EMBL" id="VAW43823.1"/>
    </source>
</evidence>
<name>A0A3B0VUK7_9ZZZZ</name>
<accession>A0A3B0VUK7</accession>
<organism evidence="1">
    <name type="scientific">hydrothermal vent metagenome</name>
    <dbReference type="NCBI Taxonomy" id="652676"/>
    <lineage>
        <taxon>unclassified sequences</taxon>
        <taxon>metagenomes</taxon>
        <taxon>ecological metagenomes</taxon>
    </lineage>
</organism>
<feature type="non-terminal residue" evidence="1">
    <location>
        <position position="1"/>
    </location>
</feature>
<gene>
    <name evidence="1" type="ORF">MNBD_GAMMA02-176</name>
</gene>
<sequence>SSRAVTPMNLVRLGEFGGLLDPVGQALVRCAHANFIQVKNAPNLNRSKP</sequence>
<dbReference type="AlphaFoldDB" id="A0A3B0VUK7"/>
<proteinExistence type="predicted"/>
<reference evidence="1" key="1">
    <citation type="submission" date="2018-06" db="EMBL/GenBank/DDBJ databases">
        <authorList>
            <person name="Zhirakovskaya E."/>
        </authorList>
    </citation>
    <scope>NUCLEOTIDE SEQUENCE</scope>
</reference>
<dbReference type="EMBL" id="UOFA01000041">
    <property type="protein sequence ID" value="VAW43823.1"/>
    <property type="molecule type" value="Genomic_DNA"/>
</dbReference>
<protein>
    <submittedName>
        <fullName evidence="1">Uncharacterized protein</fullName>
    </submittedName>
</protein>